<evidence type="ECO:0000313" key="2">
    <source>
        <dbReference type="EMBL" id="TGD41400.1"/>
    </source>
</evidence>
<protein>
    <recommendedName>
        <fullName evidence="4">CopG family transcriptional regulator</fullName>
    </recommendedName>
</protein>
<evidence type="ECO:0000256" key="1">
    <source>
        <dbReference type="SAM" id="MobiDB-lite"/>
    </source>
</evidence>
<name>A0ABY2KGS1_9RHOB</name>
<dbReference type="Proteomes" id="UP000297741">
    <property type="component" value="Unassembled WGS sequence"/>
</dbReference>
<sequence>MSNLTIRMDRQEKDKLMAWAAVRGTSATDYIKRLVAADMAAGSPQERADAWLRENKDAVTVEAEHIESSGVPGSHLALNHPWPNAEI</sequence>
<gene>
    <name evidence="2" type="ORF">EEB11_18650</name>
</gene>
<accession>A0ABY2KGS1</accession>
<keyword evidence="3" id="KW-1185">Reference proteome</keyword>
<feature type="region of interest" description="Disordered" evidence="1">
    <location>
        <begin position="65"/>
        <end position="87"/>
    </location>
</feature>
<dbReference type="RefSeq" id="WP_135433982.1">
    <property type="nucleotide sequence ID" value="NZ_RPEM01000026.1"/>
</dbReference>
<reference evidence="2 3" key="1">
    <citation type="submission" date="2018-11" db="EMBL/GenBank/DDBJ databases">
        <title>Tabrizicola sp. isolated from sediment of alpine lake.</title>
        <authorList>
            <person name="Liu Z."/>
        </authorList>
    </citation>
    <scope>NUCLEOTIDE SEQUENCE [LARGE SCALE GENOMIC DNA]</scope>
    <source>
        <strain evidence="2 3">DRYC-M-16</strain>
    </source>
</reference>
<organism evidence="2 3">
    <name type="scientific">Pseudotabrizicola sediminis</name>
    <dbReference type="NCBI Taxonomy" id="2486418"/>
    <lineage>
        <taxon>Bacteria</taxon>
        <taxon>Pseudomonadati</taxon>
        <taxon>Pseudomonadota</taxon>
        <taxon>Alphaproteobacteria</taxon>
        <taxon>Rhodobacterales</taxon>
        <taxon>Paracoccaceae</taxon>
        <taxon>Pseudotabrizicola</taxon>
    </lineage>
</organism>
<dbReference type="EMBL" id="RPEM01000026">
    <property type="protein sequence ID" value="TGD41400.1"/>
    <property type="molecule type" value="Genomic_DNA"/>
</dbReference>
<evidence type="ECO:0008006" key="4">
    <source>
        <dbReference type="Google" id="ProtNLM"/>
    </source>
</evidence>
<proteinExistence type="predicted"/>
<comment type="caution">
    <text evidence="2">The sequence shown here is derived from an EMBL/GenBank/DDBJ whole genome shotgun (WGS) entry which is preliminary data.</text>
</comment>
<evidence type="ECO:0000313" key="3">
    <source>
        <dbReference type="Proteomes" id="UP000297741"/>
    </source>
</evidence>